<evidence type="ECO:0000256" key="2">
    <source>
        <dbReference type="SAM" id="MobiDB-lite"/>
    </source>
</evidence>
<gene>
    <name evidence="3" type="ORF">C1SCF055_LOCUS15605</name>
</gene>
<dbReference type="Proteomes" id="UP001152797">
    <property type="component" value="Unassembled WGS sequence"/>
</dbReference>
<reference evidence="4" key="2">
    <citation type="submission" date="2024-04" db="EMBL/GenBank/DDBJ databases">
        <authorList>
            <person name="Chen Y."/>
            <person name="Shah S."/>
            <person name="Dougan E. K."/>
            <person name="Thang M."/>
            <person name="Chan C."/>
        </authorList>
    </citation>
    <scope>NUCLEOTIDE SEQUENCE [LARGE SCALE GENOMIC DNA]</scope>
</reference>
<dbReference type="EMBL" id="CAMXCT020001267">
    <property type="protein sequence ID" value="CAL1141806.1"/>
    <property type="molecule type" value="Genomic_DNA"/>
</dbReference>
<sequence length="445" mass="48715">MDYGCNVGIPAEKYQLFGTAVAECRGDEGVILDINEECRNCTVVFDGRPEKIQVALKHLRVIGQSTNGGNGADAGARSQKVVAKQIAEEMRLVDLPAVQALDSELQGLRNALQSAQKKLTSYEARDEKQAQEILQLTRELSSVKEEELQADLAVARAEAASQEMMAQVALHRQELAEEQRLTAFLRQQLEDVPQQEAKILKELELLRSEYQALAAKDSSQAWKSEAAACETLSAEMAAEQARHELELVQTAEGGLPEIHSSEVQNAVFQGAEDALDDDGRSALDYARAQQQEEVMRLLDPKAETSFGEQHGQAFHHFVPAEGPSAFDHFNAYGANTRPEAFGVATEGPSAADHFNVSKAQTPPPPSSPWGVEALREKEDLGRRARPAAEEPQEQSDIDNSTVKPGDGQEGSLRKRLGKGPTWSQQVSPGRRADECDDEASWGSWF</sequence>
<evidence type="ECO:0000313" key="6">
    <source>
        <dbReference type="Proteomes" id="UP001152797"/>
    </source>
</evidence>
<keyword evidence="6" id="KW-1185">Reference proteome</keyword>
<protein>
    <submittedName>
        <fullName evidence="5">LSM12 anticodon-binding domain-containing protein</fullName>
    </submittedName>
</protein>
<dbReference type="AlphaFoldDB" id="A0A9P1FUB4"/>
<organism evidence="3">
    <name type="scientific">Cladocopium goreaui</name>
    <dbReference type="NCBI Taxonomy" id="2562237"/>
    <lineage>
        <taxon>Eukaryota</taxon>
        <taxon>Sar</taxon>
        <taxon>Alveolata</taxon>
        <taxon>Dinophyceae</taxon>
        <taxon>Suessiales</taxon>
        <taxon>Symbiodiniaceae</taxon>
        <taxon>Cladocopium</taxon>
    </lineage>
</organism>
<keyword evidence="1" id="KW-0175">Coiled coil</keyword>
<accession>A0A9P1FUB4</accession>
<feature type="compositionally biased region" description="Basic and acidic residues" evidence="2">
    <location>
        <begin position="373"/>
        <end position="388"/>
    </location>
</feature>
<feature type="region of interest" description="Disordered" evidence="2">
    <location>
        <begin position="340"/>
        <end position="445"/>
    </location>
</feature>
<dbReference type="OrthoDB" id="441646at2759"/>
<name>A0A9P1FUB4_9DINO</name>
<evidence type="ECO:0000313" key="3">
    <source>
        <dbReference type="EMBL" id="CAI3988431.1"/>
    </source>
</evidence>
<dbReference type="EMBL" id="CAMXCT010001267">
    <property type="protein sequence ID" value="CAI3988431.1"/>
    <property type="molecule type" value="Genomic_DNA"/>
</dbReference>
<evidence type="ECO:0000256" key="1">
    <source>
        <dbReference type="SAM" id="Coils"/>
    </source>
</evidence>
<proteinExistence type="predicted"/>
<evidence type="ECO:0000313" key="5">
    <source>
        <dbReference type="EMBL" id="CAL4775743.1"/>
    </source>
</evidence>
<reference evidence="3" key="1">
    <citation type="submission" date="2022-10" db="EMBL/GenBank/DDBJ databases">
        <authorList>
            <person name="Chen Y."/>
            <person name="Dougan E. K."/>
            <person name="Chan C."/>
            <person name="Rhodes N."/>
            <person name="Thang M."/>
        </authorList>
    </citation>
    <scope>NUCLEOTIDE SEQUENCE</scope>
</reference>
<feature type="coiled-coil region" evidence="1">
    <location>
        <begin position="98"/>
        <end position="163"/>
    </location>
</feature>
<evidence type="ECO:0000313" key="4">
    <source>
        <dbReference type="EMBL" id="CAL1141806.1"/>
    </source>
</evidence>
<dbReference type="EMBL" id="CAMXCT030001267">
    <property type="protein sequence ID" value="CAL4775743.1"/>
    <property type="molecule type" value="Genomic_DNA"/>
</dbReference>
<comment type="caution">
    <text evidence="3">The sequence shown here is derived from an EMBL/GenBank/DDBJ whole genome shotgun (WGS) entry which is preliminary data.</text>
</comment>